<gene>
    <name evidence="5" type="ORF">SAMN03084138_02537</name>
</gene>
<dbReference type="RefSeq" id="WP_244276016.1">
    <property type="nucleotide sequence ID" value="NZ_FOWR01000017.1"/>
</dbReference>
<organism evidence="5 6">
    <name type="scientific">Enterovibrio norvegicus DSM 15893</name>
    <dbReference type="NCBI Taxonomy" id="1121869"/>
    <lineage>
        <taxon>Bacteria</taxon>
        <taxon>Pseudomonadati</taxon>
        <taxon>Pseudomonadota</taxon>
        <taxon>Gammaproteobacteria</taxon>
        <taxon>Vibrionales</taxon>
        <taxon>Vibrionaceae</taxon>
        <taxon>Enterovibrio</taxon>
    </lineage>
</organism>
<evidence type="ECO:0000313" key="6">
    <source>
        <dbReference type="Proteomes" id="UP000182692"/>
    </source>
</evidence>
<dbReference type="CDD" id="cd06257">
    <property type="entry name" value="DnaJ"/>
    <property type="match status" value="1"/>
</dbReference>
<dbReference type="GeneID" id="35870886"/>
<keyword evidence="1" id="KW-0143">Chaperone</keyword>
<keyword evidence="2" id="KW-0175">Coiled coil</keyword>
<dbReference type="SMART" id="SM00271">
    <property type="entry name" value="DnaJ"/>
    <property type="match status" value="1"/>
</dbReference>
<evidence type="ECO:0000256" key="3">
    <source>
        <dbReference type="SAM" id="Phobius"/>
    </source>
</evidence>
<feature type="coiled-coil region" evidence="2">
    <location>
        <begin position="71"/>
        <end position="170"/>
    </location>
</feature>
<proteinExistence type="predicted"/>
<dbReference type="InterPro" id="IPR036869">
    <property type="entry name" value="J_dom_sf"/>
</dbReference>
<accession>A0A1I5RD51</accession>
<reference evidence="5 6" key="1">
    <citation type="submission" date="2016-10" db="EMBL/GenBank/DDBJ databases">
        <authorList>
            <person name="de Groot N.N."/>
        </authorList>
    </citation>
    <scope>NUCLEOTIDE SEQUENCE [LARGE SCALE GENOMIC DNA]</scope>
    <source>
        <strain evidence="5 6">DSM 15893</strain>
    </source>
</reference>
<evidence type="ECO:0000256" key="1">
    <source>
        <dbReference type="ARBA" id="ARBA00023186"/>
    </source>
</evidence>
<feature type="transmembrane region" description="Helical" evidence="3">
    <location>
        <begin position="189"/>
        <end position="207"/>
    </location>
</feature>
<dbReference type="EMBL" id="FOWR01000017">
    <property type="protein sequence ID" value="SFP56488.1"/>
    <property type="molecule type" value="Genomic_DNA"/>
</dbReference>
<name>A0A1I5RD51_9GAMM</name>
<dbReference type="AlphaFoldDB" id="A0A1I5RD51"/>
<feature type="domain" description="J" evidence="4">
    <location>
        <begin position="2"/>
        <end position="79"/>
    </location>
</feature>
<protein>
    <recommendedName>
        <fullName evidence="4">J domain-containing protein</fullName>
    </recommendedName>
</protein>
<sequence length="381" mass="42732">MTTFNDLLGTSPDASAATVKQRYKLLSSRVHPDKGGSQALMHLVRHSYENAAKGKGQNLLTIPASASVREGGTLERELNQLKKEKEELSAINQLLKGQLAQAKKGSGSREGPIKNTELLRKISLLEGEIVLLKDERSRLMPQKEAAIAEQKKLAAELRRVLSENEVLETELDRTSGVKRPGLMPWANKFWLPAVIVSLCLAVVIIGARQVIWPDFTAWFEDASIEPKTPTVKVVYIEDETDDQQENVLEPVDTQKEAVRNEPMPFLQLTSKPGVWSLARFTVSEAPYIAIRSDKGSYIVTDCSGNFNLYLNKPFKPLRVPANLIYLHQNQHFHVYDIPYGQGSSSDSWMQSRKLQINDEYFTSNEFKTSAMALSEKCSKRS</sequence>
<dbReference type="Proteomes" id="UP000182692">
    <property type="component" value="Unassembled WGS sequence"/>
</dbReference>
<evidence type="ECO:0000256" key="2">
    <source>
        <dbReference type="SAM" id="Coils"/>
    </source>
</evidence>
<dbReference type="InterPro" id="IPR001623">
    <property type="entry name" value="DnaJ_domain"/>
</dbReference>
<dbReference type="Gene3D" id="1.10.287.110">
    <property type="entry name" value="DnaJ domain"/>
    <property type="match status" value="1"/>
</dbReference>
<dbReference type="SUPFAM" id="SSF46565">
    <property type="entry name" value="Chaperone J-domain"/>
    <property type="match status" value="1"/>
</dbReference>
<keyword evidence="3" id="KW-0812">Transmembrane</keyword>
<keyword evidence="3" id="KW-0472">Membrane</keyword>
<keyword evidence="3" id="KW-1133">Transmembrane helix</keyword>
<evidence type="ECO:0000259" key="4">
    <source>
        <dbReference type="SMART" id="SM00271"/>
    </source>
</evidence>
<evidence type="ECO:0000313" key="5">
    <source>
        <dbReference type="EMBL" id="SFP56488.1"/>
    </source>
</evidence>